<dbReference type="Proteomes" id="UP001549122">
    <property type="component" value="Unassembled WGS sequence"/>
</dbReference>
<protein>
    <recommendedName>
        <fullName evidence="3">Lantibiotic</fullName>
    </recommendedName>
</protein>
<organism evidence="1 2">
    <name type="scientific">Streptococcus rupicaprae</name>
    <dbReference type="NCBI Taxonomy" id="759619"/>
    <lineage>
        <taxon>Bacteria</taxon>
        <taxon>Bacillati</taxon>
        <taxon>Bacillota</taxon>
        <taxon>Bacilli</taxon>
        <taxon>Lactobacillales</taxon>
        <taxon>Streptococcaceae</taxon>
        <taxon>Streptococcus</taxon>
    </lineage>
</organism>
<dbReference type="EMBL" id="JBEPLO010000021">
    <property type="protein sequence ID" value="MET3558696.1"/>
    <property type="molecule type" value="Genomic_DNA"/>
</dbReference>
<evidence type="ECO:0000313" key="2">
    <source>
        <dbReference type="Proteomes" id="UP001549122"/>
    </source>
</evidence>
<name>A0ABV2FJI1_9STRE</name>
<sequence>MEFRVGLGDISGISNDVKHSPLNEFVAYAKIGGGSVSYSRCSYCHSENDGGSCSVCHYI</sequence>
<evidence type="ECO:0000313" key="1">
    <source>
        <dbReference type="EMBL" id="MET3558696.1"/>
    </source>
</evidence>
<proteinExistence type="predicted"/>
<evidence type="ECO:0008006" key="3">
    <source>
        <dbReference type="Google" id="ProtNLM"/>
    </source>
</evidence>
<reference evidence="1 2" key="1">
    <citation type="submission" date="2024-06" db="EMBL/GenBank/DDBJ databases">
        <title>Genomic Encyclopedia of Type Strains, Phase IV (KMG-IV): sequencing the most valuable type-strain genomes for metagenomic binning, comparative biology and taxonomic classification.</title>
        <authorList>
            <person name="Goeker M."/>
        </authorList>
    </citation>
    <scope>NUCLEOTIDE SEQUENCE [LARGE SCALE GENOMIC DNA]</scope>
    <source>
        <strain evidence="1 2">DSM 28303</strain>
    </source>
</reference>
<gene>
    <name evidence="1" type="ORF">ABID29_001822</name>
</gene>
<keyword evidence="2" id="KW-1185">Reference proteome</keyword>
<accession>A0ABV2FJI1</accession>
<comment type="caution">
    <text evidence="1">The sequence shown here is derived from an EMBL/GenBank/DDBJ whole genome shotgun (WGS) entry which is preliminary data.</text>
</comment>